<protein>
    <submittedName>
        <fullName evidence="1">Magnesium or manganese-dependent protein phosphatase</fullName>
    </submittedName>
</protein>
<keyword evidence="2" id="KW-1185">Reference proteome</keyword>
<dbReference type="CDD" id="cd16936">
    <property type="entry name" value="HATPase_RsbW-like"/>
    <property type="match status" value="1"/>
</dbReference>
<dbReference type="PANTHER" id="PTHR35526">
    <property type="entry name" value="ANTI-SIGMA-F FACTOR RSBW-RELATED"/>
    <property type="match status" value="1"/>
</dbReference>
<sequence>MIGADDELGLRLIRDQRLICEVSDPSLTQPHLRRARWADEGGRGLFLVAQLTHRWGSQYTVAGKTIWTEQLLEEVA</sequence>
<organism evidence="1 2">
    <name type="scientific">Streptomyces azureus</name>
    <dbReference type="NCBI Taxonomy" id="146537"/>
    <lineage>
        <taxon>Bacteria</taxon>
        <taxon>Bacillati</taxon>
        <taxon>Actinomycetota</taxon>
        <taxon>Actinomycetes</taxon>
        <taxon>Kitasatosporales</taxon>
        <taxon>Streptomycetaceae</taxon>
        <taxon>Streptomyces</taxon>
    </lineage>
</organism>
<dbReference type="Proteomes" id="UP000053859">
    <property type="component" value="Unassembled WGS sequence"/>
</dbReference>
<reference evidence="1" key="1">
    <citation type="journal article" date="2015" name="Genome Announc.">
        <title>Draft Genome Sequence of Thiostrepton-Producing Streptomyces azureus ATCC 14921.</title>
        <authorList>
            <person name="Sakihara K."/>
            <person name="Maeda J."/>
            <person name="Tashiro K."/>
            <person name="Fujino Y."/>
            <person name="Kuhara S."/>
            <person name="Ohshima T."/>
            <person name="Ogata S."/>
            <person name="Doi K."/>
        </authorList>
    </citation>
    <scope>NUCLEOTIDE SEQUENCE [LARGE SCALE GENOMIC DNA]</scope>
    <source>
        <strain evidence="1">ATCC14921</strain>
    </source>
</reference>
<proteinExistence type="predicted"/>
<accession>A0A0K8PRU4</accession>
<evidence type="ECO:0000313" key="2">
    <source>
        <dbReference type="Proteomes" id="UP000053859"/>
    </source>
</evidence>
<dbReference type="Gene3D" id="3.30.565.10">
    <property type="entry name" value="Histidine kinase-like ATPase, C-terminal domain"/>
    <property type="match status" value="1"/>
</dbReference>
<dbReference type="PANTHER" id="PTHR35526:SF3">
    <property type="entry name" value="ANTI-SIGMA-F FACTOR RSBW"/>
    <property type="match status" value="1"/>
</dbReference>
<dbReference type="EMBL" id="DF968342">
    <property type="protein sequence ID" value="GAP50576.1"/>
    <property type="molecule type" value="Genomic_DNA"/>
</dbReference>
<dbReference type="InterPro" id="IPR036890">
    <property type="entry name" value="HATPase_C_sf"/>
</dbReference>
<name>A0A0K8PRU4_STRAJ</name>
<dbReference type="InterPro" id="IPR050267">
    <property type="entry name" value="Anti-sigma-factor_SerPK"/>
</dbReference>
<dbReference type="PATRIC" id="fig|146537.3.peg.5723"/>
<gene>
    <name evidence="1" type="ORF">SAZU_5434</name>
</gene>
<dbReference type="AlphaFoldDB" id="A0A0K8PRU4"/>
<evidence type="ECO:0000313" key="1">
    <source>
        <dbReference type="EMBL" id="GAP50576.1"/>
    </source>
</evidence>